<protein>
    <submittedName>
        <fullName evidence="3">MBL fold metallo-hydrolase</fullName>
    </submittedName>
</protein>
<accession>A0AA47EJA4</accession>
<dbReference type="SMART" id="SM00849">
    <property type="entry name" value="Lactamase_B"/>
    <property type="match status" value="1"/>
</dbReference>
<evidence type="ECO:0000313" key="4">
    <source>
        <dbReference type="Proteomes" id="UP001164733"/>
    </source>
</evidence>
<dbReference type="SUPFAM" id="SSF56281">
    <property type="entry name" value="Metallo-hydrolase/oxidoreductase"/>
    <property type="match status" value="1"/>
</dbReference>
<evidence type="ECO:0000313" key="3">
    <source>
        <dbReference type="EMBL" id="WAG61257.1"/>
    </source>
</evidence>
<feature type="domain" description="Metallo-beta-lactamase" evidence="2">
    <location>
        <begin position="73"/>
        <end position="266"/>
    </location>
</feature>
<dbReference type="PANTHER" id="PTHR30619:SF7">
    <property type="entry name" value="BETA-LACTAMASE DOMAIN PROTEIN"/>
    <property type="match status" value="1"/>
</dbReference>
<evidence type="ECO:0000256" key="1">
    <source>
        <dbReference type="SAM" id="SignalP"/>
    </source>
</evidence>
<feature type="chain" id="PRO_5041452471" evidence="1">
    <location>
        <begin position="28"/>
        <end position="410"/>
    </location>
</feature>
<dbReference type="AlphaFoldDB" id="A0AA47EJA4"/>
<dbReference type="PANTHER" id="PTHR30619">
    <property type="entry name" value="DNA INTERNALIZATION/COMPETENCE PROTEIN COMEC/REC2"/>
    <property type="match status" value="1"/>
</dbReference>
<proteinExistence type="predicted"/>
<name>A0AA47EJA4_9CLOT</name>
<dbReference type="Gene3D" id="3.60.15.10">
    <property type="entry name" value="Ribonuclease Z/Hydroxyacylglutathione hydrolase-like"/>
    <property type="match status" value="1"/>
</dbReference>
<dbReference type="Proteomes" id="UP001164733">
    <property type="component" value="Chromosome"/>
</dbReference>
<dbReference type="RefSeq" id="WP_253200243.1">
    <property type="nucleotide sequence ID" value="NZ_CP086239.1"/>
</dbReference>
<dbReference type="InterPro" id="IPR036866">
    <property type="entry name" value="RibonucZ/Hydroxyglut_hydro"/>
</dbReference>
<dbReference type="Pfam" id="PF00753">
    <property type="entry name" value="Lactamase_B"/>
    <property type="match status" value="1"/>
</dbReference>
<dbReference type="CDD" id="cd07731">
    <property type="entry name" value="ComA-like_MBL-fold"/>
    <property type="match status" value="1"/>
</dbReference>
<dbReference type="PROSITE" id="PS51257">
    <property type="entry name" value="PROKAR_LIPOPROTEIN"/>
    <property type="match status" value="1"/>
</dbReference>
<evidence type="ECO:0000259" key="2">
    <source>
        <dbReference type="SMART" id="SM00849"/>
    </source>
</evidence>
<keyword evidence="1" id="KW-0732">Signal</keyword>
<dbReference type="EMBL" id="CP086239">
    <property type="protein sequence ID" value="WAG61257.1"/>
    <property type="molecule type" value="Genomic_DNA"/>
</dbReference>
<gene>
    <name evidence="3" type="ORF">LL038_03115</name>
</gene>
<organism evidence="3 4">
    <name type="scientific">Clostridium estertheticum</name>
    <dbReference type="NCBI Taxonomy" id="238834"/>
    <lineage>
        <taxon>Bacteria</taxon>
        <taxon>Bacillati</taxon>
        <taxon>Bacillota</taxon>
        <taxon>Clostridia</taxon>
        <taxon>Eubacteriales</taxon>
        <taxon>Clostridiaceae</taxon>
        <taxon>Clostridium</taxon>
    </lineage>
</organism>
<reference evidence="3" key="1">
    <citation type="submission" date="2021-11" db="EMBL/GenBank/DDBJ databases">
        <title>Clostridia strains as spoilage organisms.</title>
        <authorList>
            <person name="Wambui J."/>
            <person name="Stevens M.J.A."/>
            <person name="Stephan R."/>
        </authorList>
    </citation>
    <scope>NUCLEOTIDE SEQUENCE</scope>
    <source>
        <strain evidence="3">CF009</strain>
    </source>
</reference>
<feature type="signal peptide" evidence="1">
    <location>
        <begin position="1"/>
        <end position="27"/>
    </location>
</feature>
<dbReference type="InterPro" id="IPR035681">
    <property type="entry name" value="ComA-like_MBL"/>
</dbReference>
<sequence>MKIKSMNKSYKKGWTWLIAIAMVISMATGCSSNEAKVKADAKGATAAVNTTKTETSKVAVSGELKVHYINVGQADSILIQQGSSSMLIDAGNNADSETVKKYITDQGITNLDFLVGTHPHEDHIGGLDYVINSFKIGKIYMPKATSTTKTFTDVVNAIKSKGLKVSAPTPGESFKLGEATCTILAPNGSGYKDTNNDSIVIKVSFGGNSFLFTGDAEDVSENEMLSKGYDLKADVLKVGHHGSNSSTTQKFLDAVNPKYAVISVGKGNDYGHPVQSTMDKFKNKNIAVYRTDENGTVIATSNGKDISFNVKPGSYNGAKEKVAAKTTTTTKSANMNSVKAATPKVAAPKVTQEVAPKQSNSGTMVWLSATGSKYHSINNCGKMNPNNARQVTLEEAKKSYSPCSKCGPPQ</sequence>
<dbReference type="InterPro" id="IPR001279">
    <property type="entry name" value="Metallo-B-lactamas"/>
</dbReference>
<dbReference type="InterPro" id="IPR052159">
    <property type="entry name" value="Competence_DNA_uptake"/>
</dbReference>